<keyword evidence="3" id="KW-1185">Reference proteome</keyword>
<organism evidence="2 3">
    <name type="scientific">Bugula neritina</name>
    <name type="common">Brown bryozoan</name>
    <name type="synonym">Sertularia neritina</name>
    <dbReference type="NCBI Taxonomy" id="10212"/>
    <lineage>
        <taxon>Eukaryota</taxon>
        <taxon>Metazoa</taxon>
        <taxon>Spiralia</taxon>
        <taxon>Lophotrochozoa</taxon>
        <taxon>Bryozoa</taxon>
        <taxon>Gymnolaemata</taxon>
        <taxon>Cheilostomatida</taxon>
        <taxon>Flustrina</taxon>
        <taxon>Buguloidea</taxon>
        <taxon>Bugulidae</taxon>
        <taxon>Bugula</taxon>
    </lineage>
</organism>
<name>A0A7J7K7Z9_BUGNE</name>
<evidence type="ECO:0000313" key="3">
    <source>
        <dbReference type="Proteomes" id="UP000593567"/>
    </source>
</evidence>
<sequence length="463" mass="51924">MASKEFKDPQKLLCASGTKPKRSKVSSQPPTASTSKAPTAPHTSPGPKAEAKAKALVREEDQKSKAAREPIAKMDVRGFSAATVHKVTTKRGSGHSSAGTSIGTAGSLMGLDCEEPMDASDITLPNAYEEKRLFFRVYSNETLRPSYTAHNLVESLIGGVNVNLPAPLMKKHKKNRTNRNHARCHCFSKKWHASFHYCHSLLCAAHTRDSFTQGFARLPGIEEFHKYFNKHWKARLEGISYVSISKNIWLRKETGSVSTISAIALIKDRYRLSKDPISLCQTECNEELMEAETHKLLMFANSLRDDYIIKRYADLQNNMYFPVESAAVWMKLMVKLANSSATEQKSCLVDLHRQSLKDGKSNGKAAFTLQPQAEPVAFHFEKYSNPEVSFEVESSADGLQELICDLDKTSYMCARCLADREDEGKVTLIEVACIPKYILNMIQYGRYKSKFIEKSFRANVDSR</sequence>
<accession>A0A7J7K7Z9</accession>
<feature type="compositionally biased region" description="Polar residues" evidence="1">
    <location>
        <begin position="25"/>
        <end position="37"/>
    </location>
</feature>
<feature type="compositionally biased region" description="Basic and acidic residues" evidence="1">
    <location>
        <begin position="49"/>
        <end position="70"/>
    </location>
</feature>
<gene>
    <name evidence="2" type="ORF">EB796_007634</name>
</gene>
<feature type="compositionally biased region" description="Basic and acidic residues" evidence="1">
    <location>
        <begin position="1"/>
        <end position="10"/>
    </location>
</feature>
<dbReference type="EMBL" id="VXIV02001165">
    <property type="protein sequence ID" value="KAF6034064.1"/>
    <property type="molecule type" value="Genomic_DNA"/>
</dbReference>
<dbReference type="AlphaFoldDB" id="A0A7J7K7Z9"/>
<reference evidence="2" key="1">
    <citation type="submission" date="2020-06" db="EMBL/GenBank/DDBJ databases">
        <title>Draft genome of Bugula neritina, a colonial animal packing powerful symbionts and potential medicines.</title>
        <authorList>
            <person name="Rayko M."/>
        </authorList>
    </citation>
    <scope>NUCLEOTIDE SEQUENCE [LARGE SCALE GENOMIC DNA]</scope>
    <source>
        <strain evidence="2">Kwan_BN1</strain>
    </source>
</reference>
<comment type="caution">
    <text evidence="2">The sequence shown here is derived from an EMBL/GenBank/DDBJ whole genome shotgun (WGS) entry which is preliminary data.</text>
</comment>
<evidence type="ECO:0000313" key="2">
    <source>
        <dbReference type="EMBL" id="KAF6034064.1"/>
    </source>
</evidence>
<protein>
    <submittedName>
        <fullName evidence="2">Uncharacterized protein</fullName>
    </submittedName>
</protein>
<dbReference type="Proteomes" id="UP000593567">
    <property type="component" value="Unassembled WGS sequence"/>
</dbReference>
<proteinExistence type="predicted"/>
<feature type="region of interest" description="Disordered" evidence="1">
    <location>
        <begin position="1"/>
        <end position="70"/>
    </location>
</feature>
<evidence type="ECO:0000256" key="1">
    <source>
        <dbReference type="SAM" id="MobiDB-lite"/>
    </source>
</evidence>